<accession>A0AB39U8A4</accession>
<dbReference type="InterPro" id="IPR013685">
    <property type="entry name" value="POTRA_FtsQ_type"/>
</dbReference>
<evidence type="ECO:0000259" key="8">
    <source>
        <dbReference type="Pfam" id="PF03799"/>
    </source>
</evidence>
<dbReference type="PANTHER" id="PTHR37820:SF1">
    <property type="entry name" value="CELL DIVISION PROTEIN FTSQ"/>
    <property type="match status" value="1"/>
</dbReference>
<dbReference type="GO" id="GO:0005886">
    <property type="term" value="C:plasma membrane"/>
    <property type="evidence" value="ECO:0007669"/>
    <property type="project" value="TreeGrafter"/>
</dbReference>
<gene>
    <name evidence="10" type="ORF">QN215_04150</name>
</gene>
<dbReference type="GO" id="GO:0051301">
    <property type="term" value="P:cell division"/>
    <property type="evidence" value="ECO:0007669"/>
    <property type="project" value="UniProtKB-KW"/>
</dbReference>
<keyword evidence="3 7" id="KW-0812">Transmembrane</keyword>
<dbReference type="Gene3D" id="3.10.20.310">
    <property type="entry name" value="membrane protein fhac"/>
    <property type="match status" value="1"/>
</dbReference>
<proteinExistence type="predicted"/>
<keyword evidence="5" id="KW-0131">Cell cycle</keyword>
<dbReference type="RefSeq" id="WP_369344844.1">
    <property type="nucleotide sequence ID" value="NZ_CP129674.1"/>
</dbReference>
<organism evidence="10">
    <name type="scientific">Bifidobacterium aquikefiricola</name>
    <dbReference type="NCBI Taxonomy" id="3059038"/>
    <lineage>
        <taxon>Bacteria</taxon>
        <taxon>Bacillati</taxon>
        <taxon>Actinomycetota</taxon>
        <taxon>Actinomycetes</taxon>
        <taxon>Bifidobacteriales</taxon>
        <taxon>Bifidobacteriaceae</taxon>
        <taxon>Bifidobacterium</taxon>
    </lineage>
</organism>
<evidence type="ECO:0000256" key="1">
    <source>
        <dbReference type="ARBA" id="ARBA00022475"/>
    </source>
</evidence>
<dbReference type="Pfam" id="PF08478">
    <property type="entry name" value="POTRA_1"/>
    <property type="match status" value="1"/>
</dbReference>
<dbReference type="AlphaFoldDB" id="A0AB39U8A4"/>
<dbReference type="Pfam" id="PF03799">
    <property type="entry name" value="FtsQ_DivIB_C"/>
    <property type="match status" value="1"/>
</dbReference>
<feature type="domain" description="Cell division protein FtsQ/DivIB C-terminal" evidence="8">
    <location>
        <begin position="224"/>
        <end position="328"/>
    </location>
</feature>
<evidence type="ECO:0000256" key="5">
    <source>
        <dbReference type="ARBA" id="ARBA00023306"/>
    </source>
</evidence>
<reference evidence="10" key="1">
    <citation type="submission" date="2023-07" db="EMBL/GenBank/DDBJ databases">
        <title>Bifidobacterium aquikefiriaerophilum sp. nov. and Bifidobacterium eccum sp. nov., isolated from water kefir.</title>
        <authorList>
            <person name="Breselge S."/>
            <person name="Bellassi P."/>
            <person name="Barcenilla C."/>
            <person name="Alvarez-Ordonez A."/>
            <person name="Morelli L."/>
            <person name="Cotter P.D."/>
        </authorList>
    </citation>
    <scope>NUCLEOTIDE SEQUENCE</scope>
    <source>
        <strain evidence="10">WK041_4_12</strain>
    </source>
</reference>
<dbReference type="InterPro" id="IPR050487">
    <property type="entry name" value="FtsQ_DivIB"/>
</dbReference>
<sequence>MARKAVSSGHSPHRDDKGRSVRSAKSGRRQQSVPGGESPRSVRSAKSKSTSSSDGDFVDARVLDSLESVDERIARSLHGQGADGEDSAQSPGMFTRPKIVDFTARLKERRTAGLYKSLTRISIIVSAAALAILLVWMLFFSSVFRFEISGIQVTGANEWVSSNEVSAIAAKQAGKSLLLVSTETVENQVGALPGVTSAKAEKLYPHGIRISLKSEKPAAVLKSADGTLTAVDSEARILNTVTAATVTGIPEIQVSTLKGGLTDNAVKQALKILASLPESLRQNITKVTANTQDSITTEISSGKYVIVWGDASQLEMKKAVVDKIINDPSKIGSKHNVDVSAPLRPIIQ</sequence>
<evidence type="ECO:0000256" key="7">
    <source>
        <dbReference type="SAM" id="Phobius"/>
    </source>
</evidence>
<evidence type="ECO:0000313" key="10">
    <source>
        <dbReference type="EMBL" id="XDS45306.1"/>
    </source>
</evidence>
<evidence type="ECO:0000256" key="3">
    <source>
        <dbReference type="ARBA" id="ARBA00022692"/>
    </source>
</evidence>
<keyword evidence="2" id="KW-0132">Cell division</keyword>
<keyword evidence="7" id="KW-0472">Membrane</keyword>
<keyword evidence="1" id="KW-1003">Cell membrane</keyword>
<feature type="compositionally biased region" description="Low complexity" evidence="6">
    <location>
        <begin position="41"/>
        <end position="53"/>
    </location>
</feature>
<evidence type="ECO:0000256" key="4">
    <source>
        <dbReference type="ARBA" id="ARBA00022989"/>
    </source>
</evidence>
<evidence type="ECO:0000256" key="6">
    <source>
        <dbReference type="SAM" id="MobiDB-lite"/>
    </source>
</evidence>
<keyword evidence="4 7" id="KW-1133">Transmembrane helix</keyword>
<dbReference type="InterPro" id="IPR005548">
    <property type="entry name" value="Cell_div_FtsQ/DivIB_C"/>
</dbReference>
<feature type="domain" description="POTRA" evidence="9">
    <location>
        <begin position="146"/>
        <end position="212"/>
    </location>
</feature>
<dbReference type="KEGG" id="baqk:QN215_04150"/>
<feature type="region of interest" description="Disordered" evidence="6">
    <location>
        <begin position="1"/>
        <end position="56"/>
    </location>
</feature>
<dbReference type="EMBL" id="CP129674">
    <property type="protein sequence ID" value="XDS45306.1"/>
    <property type="molecule type" value="Genomic_DNA"/>
</dbReference>
<evidence type="ECO:0000256" key="2">
    <source>
        <dbReference type="ARBA" id="ARBA00022618"/>
    </source>
</evidence>
<evidence type="ECO:0000259" key="9">
    <source>
        <dbReference type="Pfam" id="PF08478"/>
    </source>
</evidence>
<dbReference type="PANTHER" id="PTHR37820">
    <property type="entry name" value="CELL DIVISION PROTEIN DIVIB"/>
    <property type="match status" value="1"/>
</dbReference>
<protein>
    <submittedName>
        <fullName evidence="10">FtsQ-type POTRA domain-containing protein</fullName>
    </submittedName>
</protein>
<name>A0AB39U8A4_9BIFI</name>
<feature type="transmembrane region" description="Helical" evidence="7">
    <location>
        <begin position="117"/>
        <end position="139"/>
    </location>
</feature>